<proteinExistence type="predicted"/>
<dbReference type="OrthoDB" id="5610673at2"/>
<evidence type="ECO:0000313" key="2">
    <source>
        <dbReference type="Proteomes" id="UP000296201"/>
    </source>
</evidence>
<organism evidence="1 2">
    <name type="scientific">Hydrogenovibrio crunogenus</name>
    <dbReference type="NCBI Taxonomy" id="39765"/>
    <lineage>
        <taxon>Bacteria</taxon>
        <taxon>Pseudomonadati</taxon>
        <taxon>Pseudomonadota</taxon>
        <taxon>Gammaproteobacteria</taxon>
        <taxon>Thiotrichales</taxon>
        <taxon>Piscirickettsiaceae</taxon>
        <taxon>Hydrogenovibrio</taxon>
    </lineage>
</organism>
<reference evidence="1 2" key="1">
    <citation type="submission" date="2018-08" db="EMBL/GenBank/DDBJ databases">
        <title>Horizontal acquisition of hydrogen conversion ability and other habitat adaptations in Hydrogenovibrio crunogenus strains.</title>
        <authorList>
            <person name="Gonnella G."/>
            <person name="Adam N."/>
            <person name="Perner M."/>
        </authorList>
    </citation>
    <scope>NUCLEOTIDE SEQUENCE [LARGE SCALE GENOMIC DNA]</scope>
    <source>
        <strain evidence="1 2">SP-41</strain>
    </source>
</reference>
<dbReference type="RefSeq" id="WP_135795342.1">
    <property type="nucleotide sequence ID" value="NZ_CP032096.1"/>
</dbReference>
<dbReference type="AlphaFoldDB" id="A0A4P7NYL1"/>
<keyword evidence="2" id="KW-1185">Reference proteome</keyword>
<protein>
    <submittedName>
        <fullName evidence="1">Uncharacterized protein</fullName>
    </submittedName>
</protein>
<dbReference type="Proteomes" id="UP000296201">
    <property type="component" value="Chromosome"/>
</dbReference>
<name>A0A4P7NYL1_9GAMM</name>
<gene>
    <name evidence="1" type="ORF">GHNINEIG_00681</name>
</gene>
<dbReference type="EMBL" id="CP032096">
    <property type="protein sequence ID" value="QBZ82649.1"/>
    <property type="molecule type" value="Genomic_DNA"/>
</dbReference>
<accession>A0A4P7NYL1</accession>
<evidence type="ECO:0000313" key="1">
    <source>
        <dbReference type="EMBL" id="QBZ82649.1"/>
    </source>
</evidence>
<sequence>MDYILYLKEQDITVIDRQSFCKLGHEVLTLNWQDASAETFLAGLSKYSKVSVVLDFIDENLHYEWVPKLLPWEKPSMVKRLTAKAKAEGSLFVHTKWLPVFRTNSSGREEQQLLIASVLRSPEVEHLFNLFETLQVTLIGVYSYAFLMGDFFFTKVAPRLRISRKQLANPFLLVLRESDCHFRQIFFHHGVLKISRHIDLELASDDEEQASIALIHETKITVKYLYNQKILPINTEVGFVYLDVERDHEDQIVEQFKQLIPFSNWQNVNWFAKSGNLNELLNLQEHCRNQGTMNVLMNFLFNARPGNFYHVPYAETVRQFLALRKGVHALWIIGALIGSYVFIQQGIDGYLLSEKKQWIEAQSQRLDMEKRQLQRSIHVKYNAEDIKAIVEFSESFLQNKPVSFFKKDLIFLSQILQQNPHILMTELEWQARQKLDSEIVSISLSGQVFPFKKNYGMPVKWVDDFVSDLTASPRVFSVELVQEPLNRRVQKSLEVDGKSISNDQALPFAVRFKVRNEPKVPNSLKGKVE</sequence>